<name>A0ABS6BJJ8_9SPHN</name>
<organism evidence="4 5">
    <name type="scientific">Sphingomonas quercus</name>
    <dbReference type="NCBI Taxonomy" id="2842451"/>
    <lineage>
        <taxon>Bacteria</taxon>
        <taxon>Pseudomonadati</taxon>
        <taxon>Pseudomonadota</taxon>
        <taxon>Alphaproteobacteria</taxon>
        <taxon>Sphingomonadales</taxon>
        <taxon>Sphingomonadaceae</taxon>
        <taxon>Sphingomonas</taxon>
    </lineage>
</organism>
<dbReference type="PROSITE" id="PS50889">
    <property type="entry name" value="S4"/>
    <property type="match status" value="1"/>
</dbReference>
<evidence type="ECO:0000256" key="2">
    <source>
        <dbReference type="SAM" id="MobiDB-lite"/>
    </source>
</evidence>
<comment type="caution">
    <text evidence="4">The sequence shown here is derived from an EMBL/GenBank/DDBJ whole genome shotgun (WGS) entry which is preliminary data.</text>
</comment>
<dbReference type="CDD" id="cd00165">
    <property type="entry name" value="S4"/>
    <property type="match status" value="1"/>
</dbReference>
<evidence type="ECO:0000313" key="5">
    <source>
        <dbReference type="Proteomes" id="UP000776276"/>
    </source>
</evidence>
<dbReference type="SMART" id="SM00363">
    <property type="entry name" value="S4"/>
    <property type="match status" value="1"/>
</dbReference>
<gene>
    <name evidence="4" type="ORF">KOF26_09130</name>
</gene>
<dbReference type="EMBL" id="JAHKRT010000004">
    <property type="protein sequence ID" value="MBU3078027.1"/>
    <property type="molecule type" value="Genomic_DNA"/>
</dbReference>
<dbReference type="InterPro" id="IPR002942">
    <property type="entry name" value="S4_RNA-bd"/>
</dbReference>
<accession>A0ABS6BJJ8</accession>
<evidence type="ECO:0000313" key="4">
    <source>
        <dbReference type="EMBL" id="MBU3078027.1"/>
    </source>
</evidence>
<evidence type="ECO:0000256" key="1">
    <source>
        <dbReference type="PROSITE-ProRule" id="PRU00182"/>
    </source>
</evidence>
<sequence>MAEGIRLDLFLWFARLAKTRGVAQAIIAEGHLRLDGRATDRAHATVRVGSVLALPLHGRVRVFRVLALPARRGPASEAQALYADLSPPRAVDESAPGGIGQPANSSPDHEGPAP</sequence>
<dbReference type="Proteomes" id="UP000776276">
    <property type="component" value="Unassembled WGS sequence"/>
</dbReference>
<dbReference type="RefSeq" id="WP_216323519.1">
    <property type="nucleotide sequence ID" value="NZ_JAHKRT010000004.1"/>
</dbReference>
<proteinExistence type="predicted"/>
<evidence type="ECO:0000259" key="3">
    <source>
        <dbReference type="SMART" id="SM00363"/>
    </source>
</evidence>
<protein>
    <submittedName>
        <fullName evidence="4">RNA-binding S4 domain-containing protein</fullName>
    </submittedName>
</protein>
<reference evidence="4 5" key="1">
    <citation type="submission" date="2021-06" db="EMBL/GenBank/DDBJ databases">
        <title>Sphingomonas sp. XMGL2, whole genome shotgun sequencing project.</title>
        <authorList>
            <person name="Zhao G."/>
            <person name="Shen L."/>
        </authorList>
    </citation>
    <scope>NUCLEOTIDE SEQUENCE [LARGE SCALE GENOMIC DNA]</scope>
    <source>
        <strain evidence="4 5">XMGL2</strain>
    </source>
</reference>
<feature type="region of interest" description="Disordered" evidence="2">
    <location>
        <begin position="83"/>
        <end position="114"/>
    </location>
</feature>
<dbReference type="Pfam" id="PF01479">
    <property type="entry name" value="S4"/>
    <property type="match status" value="1"/>
</dbReference>
<keyword evidence="5" id="KW-1185">Reference proteome</keyword>
<keyword evidence="1" id="KW-0694">RNA-binding</keyword>
<feature type="domain" description="RNA-binding S4" evidence="3">
    <location>
        <begin position="5"/>
        <end position="70"/>
    </location>
</feature>